<gene>
    <name evidence="2" type="ORF">AAG570_004169</name>
</gene>
<proteinExistence type="predicted"/>
<protein>
    <submittedName>
        <fullName evidence="2">Uncharacterized protein</fullName>
    </submittedName>
</protein>
<keyword evidence="3" id="KW-1185">Reference proteome</keyword>
<dbReference type="Proteomes" id="UP001558652">
    <property type="component" value="Unassembled WGS sequence"/>
</dbReference>
<keyword evidence="1" id="KW-0732">Signal</keyword>
<dbReference type="EMBL" id="JBFDAA010000015">
    <property type="protein sequence ID" value="KAL1117854.1"/>
    <property type="molecule type" value="Genomic_DNA"/>
</dbReference>
<sequence>MSPTTASVVWPLIAILPSSTHGVVVCYGEWWFCLERNGRRGLSSVYVQDHSTSYTRNYGRKMTSLMYDSSGQCVTLGPTDIRATSWNITYNGETFGFMIGSKGPGTYNLYTRNLTFTFGNETADSMPVTACQPNTTDRVDYPFWWIERKSKNKCPVVLNRDSRVSPLEWNWPTDVGGWRIQYHWDDNRGIVTGMVFYNGSQVGGKEVRLVIWQFNEGRLTVAYIASPTQLTNEDQWKMSVKDGETFGFVPGADGQWNFNLYSSRCYVDAFKPRVWIPCHSFVNVQAKVADTASGRDPMNLDGYLWGPQFYYC</sequence>
<evidence type="ECO:0000256" key="1">
    <source>
        <dbReference type="SAM" id="SignalP"/>
    </source>
</evidence>
<dbReference type="AlphaFoldDB" id="A0ABD0YPU1"/>
<evidence type="ECO:0000313" key="2">
    <source>
        <dbReference type="EMBL" id="KAL1117854.1"/>
    </source>
</evidence>
<accession>A0ABD0YPU1</accession>
<name>A0ABD0YPU1_9HEMI</name>
<organism evidence="2 3">
    <name type="scientific">Ranatra chinensis</name>
    <dbReference type="NCBI Taxonomy" id="642074"/>
    <lineage>
        <taxon>Eukaryota</taxon>
        <taxon>Metazoa</taxon>
        <taxon>Ecdysozoa</taxon>
        <taxon>Arthropoda</taxon>
        <taxon>Hexapoda</taxon>
        <taxon>Insecta</taxon>
        <taxon>Pterygota</taxon>
        <taxon>Neoptera</taxon>
        <taxon>Paraneoptera</taxon>
        <taxon>Hemiptera</taxon>
        <taxon>Heteroptera</taxon>
        <taxon>Panheteroptera</taxon>
        <taxon>Nepomorpha</taxon>
        <taxon>Nepidae</taxon>
        <taxon>Ranatrinae</taxon>
        <taxon>Ranatra</taxon>
    </lineage>
</organism>
<feature type="signal peptide" evidence="1">
    <location>
        <begin position="1"/>
        <end position="22"/>
    </location>
</feature>
<evidence type="ECO:0000313" key="3">
    <source>
        <dbReference type="Proteomes" id="UP001558652"/>
    </source>
</evidence>
<reference evidence="2 3" key="1">
    <citation type="submission" date="2024-07" db="EMBL/GenBank/DDBJ databases">
        <title>Chromosome-level genome assembly of the water stick insect Ranatra chinensis (Heteroptera: Nepidae).</title>
        <authorList>
            <person name="Liu X."/>
        </authorList>
    </citation>
    <scope>NUCLEOTIDE SEQUENCE [LARGE SCALE GENOMIC DNA]</scope>
    <source>
        <strain evidence="2">Cailab_2021Rc</strain>
        <tissue evidence="2">Muscle</tissue>
    </source>
</reference>
<feature type="chain" id="PRO_5044789570" evidence="1">
    <location>
        <begin position="23"/>
        <end position="312"/>
    </location>
</feature>
<comment type="caution">
    <text evidence="2">The sequence shown here is derived from an EMBL/GenBank/DDBJ whole genome shotgun (WGS) entry which is preliminary data.</text>
</comment>